<evidence type="ECO:0000313" key="1">
    <source>
        <dbReference type="EMBL" id="KAI6084765.1"/>
    </source>
</evidence>
<organism evidence="1 2">
    <name type="scientific">Hypoxylon rubiginosum</name>
    <dbReference type="NCBI Taxonomy" id="110542"/>
    <lineage>
        <taxon>Eukaryota</taxon>
        <taxon>Fungi</taxon>
        <taxon>Dikarya</taxon>
        <taxon>Ascomycota</taxon>
        <taxon>Pezizomycotina</taxon>
        <taxon>Sordariomycetes</taxon>
        <taxon>Xylariomycetidae</taxon>
        <taxon>Xylariales</taxon>
        <taxon>Hypoxylaceae</taxon>
        <taxon>Hypoxylon</taxon>
    </lineage>
</organism>
<protein>
    <submittedName>
        <fullName evidence="1">S-2-hydroxy-acid oxidase</fullName>
    </submittedName>
</protein>
<sequence>MAEVKQTIPLSIAELKAAGSAKMPPVVESYYNNGSMDMLTLRDNEAAFNRFKLRPRILVDVSNIDPSTELLGSKIAFPLGIAPAAMHGLAHPDGELATSRAAASAGIPMSLSTYSTTSLEDVGEVGSGNPYALQLSITAGRENCLRLIKKAEAAGYKALFVTVDAPVIGRRLHEEKGTKIELGPSQSLPNFPGDAYIDKDGTTKYKPLRSYKIAVRDMAQSWQTFIPWIKANTSLEVWLKGIYCSEDALLAVRHGLDGIIVSNHGGRQLDSVPASVDALADVARVVKGCIKIGLDGGIRRGTDIFKAIALGADCCFIGRIPLWGLAYDGQKGVELAIKILKDEFITAMALTGCACIKDISQDHLSVLGANGLLCKL</sequence>
<gene>
    <name evidence="1" type="ORF">F4821DRAFT_279881</name>
</gene>
<comment type="caution">
    <text evidence="1">The sequence shown here is derived from an EMBL/GenBank/DDBJ whole genome shotgun (WGS) entry which is preliminary data.</text>
</comment>
<keyword evidence="2" id="KW-1185">Reference proteome</keyword>
<dbReference type="Proteomes" id="UP001497680">
    <property type="component" value="Unassembled WGS sequence"/>
</dbReference>
<accession>A0ACC0CWC2</accession>
<reference evidence="1 2" key="1">
    <citation type="journal article" date="2022" name="New Phytol.">
        <title>Ecological generalism drives hyperdiversity of secondary metabolite gene clusters in xylarialean endophytes.</title>
        <authorList>
            <person name="Franco M.E.E."/>
            <person name="Wisecaver J.H."/>
            <person name="Arnold A.E."/>
            <person name="Ju Y.M."/>
            <person name="Slot J.C."/>
            <person name="Ahrendt S."/>
            <person name="Moore L.P."/>
            <person name="Eastman K.E."/>
            <person name="Scott K."/>
            <person name="Konkel Z."/>
            <person name="Mondo S.J."/>
            <person name="Kuo A."/>
            <person name="Hayes R.D."/>
            <person name="Haridas S."/>
            <person name="Andreopoulos B."/>
            <person name="Riley R."/>
            <person name="LaButti K."/>
            <person name="Pangilinan J."/>
            <person name="Lipzen A."/>
            <person name="Amirebrahimi M."/>
            <person name="Yan J."/>
            <person name="Adam C."/>
            <person name="Keymanesh K."/>
            <person name="Ng V."/>
            <person name="Louie K."/>
            <person name="Northen T."/>
            <person name="Drula E."/>
            <person name="Henrissat B."/>
            <person name="Hsieh H.M."/>
            <person name="Youens-Clark K."/>
            <person name="Lutzoni F."/>
            <person name="Miadlikowska J."/>
            <person name="Eastwood D.C."/>
            <person name="Hamelin R.C."/>
            <person name="Grigoriev I.V."/>
            <person name="U'Ren J.M."/>
        </authorList>
    </citation>
    <scope>NUCLEOTIDE SEQUENCE [LARGE SCALE GENOMIC DNA]</scope>
    <source>
        <strain evidence="1 2">ER1909</strain>
    </source>
</reference>
<dbReference type="EMBL" id="MU394333">
    <property type="protein sequence ID" value="KAI6084765.1"/>
    <property type="molecule type" value="Genomic_DNA"/>
</dbReference>
<evidence type="ECO:0000313" key="2">
    <source>
        <dbReference type="Proteomes" id="UP001497680"/>
    </source>
</evidence>
<proteinExistence type="predicted"/>
<name>A0ACC0CWC2_9PEZI</name>